<feature type="transmembrane region" description="Helical" evidence="1">
    <location>
        <begin position="46"/>
        <end position="65"/>
    </location>
</feature>
<dbReference type="RefSeq" id="WP_185072424.1">
    <property type="nucleotide sequence ID" value="NZ_JACHMB010000001.1"/>
</dbReference>
<dbReference type="AlphaFoldDB" id="A0A7W9G890"/>
<keyword evidence="1" id="KW-0812">Transmembrane</keyword>
<proteinExistence type="predicted"/>
<comment type="caution">
    <text evidence="2">The sequence shown here is derived from an EMBL/GenBank/DDBJ whole genome shotgun (WGS) entry which is preliminary data.</text>
</comment>
<organism evidence="2 3">
    <name type="scientific">Nonomuraea jabiensis</name>
    <dbReference type="NCBI Taxonomy" id="882448"/>
    <lineage>
        <taxon>Bacteria</taxon>
        <taxon>Bacillati</taxon>
        <taxon>Actinomycetota</taxon>
        <taxon>Actinomycetes</taxon>
        <taxon>Streptosporangiales</taxon>
        <taxon>Streptosporangiaceae</taxon>
        <taxon>Nonomuraea</taxon>
    </lineage>
</organism>
<name>A0A7W9G890_9ACTN</name>
<protein>
    <submittedName>
        <fullName evidence="2">Uncharacterized protein</fullName>
    </submittedName>
</protein>
<keyword evidence="1" id="KW-1133">Transmembrane helix</keyword>
<keyword evidence="1" id="KW-0472">Membrane</keyword>
<reference evidence="2 3" key="1">
    <citation type="submission" date="2020-08" db="EMBL/GenBank/DDBJ databases">
        <title>Sequencing the genomes of 1000 actinobacteria strains.</title>
        <authorList>
            <person name="Klenk H.-P."/>
        </authorList>
    </citation>
    <scope>NUCLEOTIDE SEQUENCE [LARGE SCALE GENOMIC DNA]</scope>
    <source>
        <strain evidence="2 3">DSM 45507</strain>
    </source>
</reference>
<feature type="transmembrane region" description="Helical" evidence="1">
    <location>
        <begin position="20"/>
        <end position="40"/>
    </location>
</feature>
<keyword evidence="3" id="KW-1185">Reference proteome</keyword>
<dbReference type="EMBL" id="JACHMB010000001">
    <property type="protein sequence ID" value="MBB5779055.1"/>
    <property type="molecule type" value="Genomic_DNA"/>
</dbReference>
<dbReference type="Proteomes" id="UP000579153">
    <property type="component" value="Unassembled WGS sequence"/>
</dbReference>
<evidence type="ECO:0000313" key="2">
    <source>
        <dbReference type="EMBL" id="MBB5779055.1"/>
    </source>
</evidence>
<evidence type="ECO:0000313" key="3">
    <source>
        <dbReference type="Proteomes" id="UP000579153"/>
    </source>
</evidence>
<evidence type="ECO:0000256" key="1">
    <source>
        <dbReference type="SAM" id="Phobius"/>
    </source>
</evidence>
<accession>A0A7W9G890</accession>
<gene>
    <name evidence="2" type="ORF">HD596_005811</name>
</gene>
<sequence>MGFIRGFGQFWYDLIVGDDWKIAVAVTVTLALGTAALLVFGPPSAVLTPVLGVCLMAAFAIALRIDVRDR</sequence>